<proteinExistence type="predicted"/>
<comment type="subcellular location">
    <subcellularLocation>
        <location evidence="1">Membrane</location>
        <topology evidence="1">Single-pass membrane protein</topology>
    </subcellularLocation>
</comment>
<dbReference type="PANTHER" id="PTHR22722">
    <property type="entry name" value="LOW-DENSITY LIPOPROTEIN RECEPTOR-RELATED PROTEIN 2-RELATED"/>
    <property type="match status" value="1"/>
</dbReference>
<evidence type="ECO:0000256" key="10">
    <source>
        <dbReference type="SAM" id="MobiDB-lite"/>
    </source>
</evidence>
<evidence type="ECO:0000256" key="7">
    <source>
        <dbReference type="ARBA" id="ARBA00023170"/>
    </source>
</evidence>
<feature type="disulfide bond" evidence="9">
    <location>
        <begin position="193"/>
        <end position="208"/>
    </location>
</feature>
<name>A0ABM0MYH4_SACKO</name>
<organism evidence="12 13">
    <name type="scientific">Saccoglossus kowalevskii</name>
    <name type="common">Acorn worm</name>
    <dbReference type="NCBI Taxonomy" id="10224"/>
    <lineage>
        <taxon>Eukaryota</taxon>
        <taxon>Metazoa</taxon>
        <taxon>Hemichordata</taxon>
        <taxon>Enteropneusta</taxon>
        <taxon>Harrimaniidae</taxon>
        <taxon>Saccoglossus</taxon>
    </lineage>
</organism>
<dbReference type="PRINTS" id="PR00261">
    <property type="entry name" value="LDLRECEPTOR"/>
</dbReference>
<evidence type="ECO:0000256" key="3">
    <source>
        <dbReference type="ARBA" id="ARBA00022737"/>
    </source>
</evidence>
<dbReference type="InterPro" id="IPR002172">
    <property type="entry name" value="LDrepeatLR_classA_rpt"/>
</dbReference>
<dbReference type="InterPro" id="IPR023415">
    <property type="entry name" value="LDLR_class-A_CS"/>
</dbReference>
<gene>
    <name evidence="13" type="primary">LOC102806431</name>
</gene>
<dbReference type="SUPFAM" id="SSF57424">
    <property type="entry name" value="LDL receptor-like module"/>
    <property type="match status" value="2"/>
</dbReference>
<evidence type="ECO:0000313" key="13">
    <source>
        <dbReference type="RefSeq" id="XP_006825065.1"/>
    </source>
</evidence>
<feature type="disulfide bond" evidence="9">
    <location>
        <begin position="174"/>
        <end position="186"/>
    </location>
</feature>
<dbReference type="PROSITE" id="PS01209">
    <property type="entry name" value="LDLRA_1"/>
    <property type="match status" value="2"/>
</dbReference>
<feature type="region of interest" description="Disordered" evidence="10">
    <location>
        <begin position="82"/>
        <end position="124"/>
    </location>
</feature>
<keyword evidence="4 11" id="KW-1133">Transmembrane helix</keyword>
<keyword evidence="3" id="KW-0677">Repeat</keyword>
<evidence type="ECO:0000256" key="6">
    <source>
        <dbReference type="ARBA" id="ARBA00023157"/>
    </source>
</evidence>
<dbReference type="GeneID" id="102806431"/>
<dbReference type="InterPro" id="IPR036055">
    <property type="entry name" value="LDL_receptor-like_sf"/>
</dbReference>
<keyword evidence="12" id="KW-1185">Reference proteome</keyword>
<feature type="transmembrane region" description="Helical" evidence="11">
    <location>
        <begin position="6"/>
        <end position="26"/>
    </location>
</feature>
<keyword evidence="8" id="KW-0325">Glycoprotein</keyword>
<feature type="disulfide bond" evidence="9">
    <location>
        <begin position="138"/>
        <end position="150"/>
    </location>
</feature>
<feature type="disulfide bond" evidence="9">
    <location>
        <begin position="157"/>
        <end position="172"/>
    </location>
</feature>
<evidence type="ECO:0000256" key="11">
    <source>
        <dbReference type="SAM" id="Phobius"/>
    </source>
</evidence>
<evidence type="ECO:0000256" key="5">
    <source>
        <dbReference type="ARBA" id="ARBA00023136"/>
    </source>
</evidence>
<protein>
    <submittedName>
        <fullName evidence="13">Low-density lipoprotein receptor-related protein 8-like</fullName>
    </submittedName>
</protein>
<dbReference type="PROSITE" id="PS51257">
    <property type="entry name" value="PROKAR_LIPOPROTEIN"/>
    <property type="match status" value="1"/>
</dbReference>
<feature type="compositionally biased region" description="Basic and acidic residues" evidence="10">
    <location>
        <begin position="86"/>
        <end position="97"/>
    </location>
</feature>
<dbReference type="InterPro" id="IPR051221">
    <property type="entry name" value="LDLR-related"/>
</dbReference>
<evidence type="ECO:0000313" key="12">
    <source>
        <dbReference type="Proteomes" id="UP000694865"/>
    </source>
</evidence>
<dbReference type="Proteomes" id="UP000694865">
    <property type="component" value="Unplaced"/>
</dbReference>
<keyword evidence="7" id="KW-0675">Receptor</keyword>
<sequence>MDATSKTGWLVIVTILLACTVLYTAAKPEEKDYKKLLRGIQQHKSNIDTKNTINDDTVKIGDTHKKLVKELFKLTIDGKKKTRAQLPEKHTKSESVKKTMANPKLKKMTGPPHAKSSKSELQSKSNDIKTLLNKRGFCDSYQFACENKRCIPNSWRCDNWDDCGDNSDEEYCGCQAHQFPCENRECVYASWQCDGYDDCGDNSDERGC</sequence>
<reference evidence="13" key="1">
    <citation type="submission" date="2025-08" db="UniProtKB">
        <authorList>
            <consortium name="RefSeq"/>
        </authorList>
    </citation>
    <scope>IDENTIFICATION</scope>
    <source>
        <tissue evidence="13">Testes</tissue>
    </source>
</reference>
<dbReference type="SMART" id="SM00192">
    <property type="entry name" value="LDLa"/>
    <property type="match status" value="2"/>
</dbReference>
<dbReference type="CDD" id="cd00112">
    <property type="entry name" value="LDLa"/>
    <property type="match status" value="2"/>
</dbReference>
<dbReference type="PROSITE" id="PS50068">
    <property type="entry name" value="LDLRA_2"/>
    <property type="match status" value="2"/>
</dbReference>
<dbReference type="RefSeq" id="XP_006825065.1">
    <property type="nucleotide sequence ID" value="XM_006825002.1"/>
</dbReference>
<evidence type="ECO:0000256" key="2">
    <source>
        <dbReference type="ARBA" id="ARBA00022692"/>
    </source>
</evidence>
<keyword evidence="6 9" id="KW-1015">Disulfide bond</keyword>
<accession>A0ABM0MYH4</accession>
<dbReference type="PANTHER" id="PTHR22722:SF14">
    <property type="entry name" value="MEGALIN, ISOFORM A"/>
    <property type="match status" value="1"/>
</dbReference>
<feature type="non-terminal residue" evidence="13">
    <location>
        <position position="208"/>
    </location>
</feature>
<evidence type="ECO:0000256" key="4">
    <source>
        <dbReference type="ARBA" id="ARBA00022989"/>
    </source>
</evidence>
<evidence type="ECO:0000256" key="9">
    <source>
        <dbReference type="PROSITE-ProRule" id="PRU00124"/>
    </source>
</evidence>
<feature type="disulfide bond" evidence="9">
    <location>
        <begin position="181"/>
        <end position="199"/>
    </location>
</feature>
<dbReference type="Gene3D" id="4.10.400.10">
    <property type="entry name" value="Low-density Lipoprotein Receptor"/>
    <property type="match status" value="2"/>
</dbReference>
<feature type="disulfide bond" evidence="9">
    <location>
        <begin position="145"/>
        <end position="163"/>
    </location>
</feature>
<keyword evidence="5 11" id="KW-0472">Membrane</keyword>
<evidence type="ECO:0000256" key="8">
    <source>
        <dbReference type="ARBA" id="ARBA00023180"/>
    </source>
</evidence>
<dbReference type="Pfam" id="PF00057">
    <property type="entry name" value="Ldl_recept_a"/>
    <property type="match status" value="2"/>
</dbReference>
<keyword evidence="2 11" id="KW-0812">Transmembrane</keyword>
<evidence type="ECO:0000256" key="1">
    <source>
        <dbReference type="ARBA" id="ARBA00004167"/>
    </source>
</evidence>